<accession>A0AAD8PB74</accession>
<dbReference type="EMBL" id="JAUHHV010000001">
    <property type="protein sequence ID" value="KAK1439684.1"/>
    <property type="molecule type" value="Genomic_DNA"/>
</dbReference>
<evidence type="ECO:0000313" key="1">
    <source>
        <dbReference type="EMBL" id="KAK1439684.1"/>
    </source>
</evidence>
<evidence type="ECO:0000313" key="2">
    <source>
        <dbReference type="Proteomes" id="UP001229421"/>
    </source>
</evidence>
<dbReference type="AlphaFoldDB" id="A0AAD8PB74"/>
<gene>
    <name evidence="1" type="ORF">QVD17_05504</name>
</gene>
<name>A0AAD8PB74_TARER</name>
<reference evidence="1" key="1">
    <citation type="journal article" date="2023" name="bioRxiv">
        <title>Improved chromosome-level genome assembly for marigold (Tagetes erecta).</title>
        <authorList>
            <person name="Jiang F."/>
            <person name="Yuan L."/>
            <person name="Wang S."/>
            <person name="Wang H."/>
            <person name="Xu D."/>
            <person name="Wang A."/>
            <person name="Fan W."/>
        </authorList>
    </citation>
    <scope>NUCLEOTIDE SEQUENCE</scope>
    <source>
        <strain evidence="1">WSJ</strain>
        <tissue evidence="1">Leaf</tissue>
    </source>
</reference>
<sequence length="144" mass="16460">MNFSLTYEAVRVIIREISHGLDGCSVFLQLFFCPFMCRPSHAHCFYFGENKRFNHLPEARWTTFSCPYSSFLMINSGTCVLAYGSDIRSCYRSSECCWQVSGRIEAAKPDQQVPTVYIWDNKLLGFGEYELLIVIIVIIGCIVA</sequence>
<comment type="caution">
    <text evidence="1">The sequence shown here is derived from an EMBL/GenBank/DDBJ whole genome shotgun (WGS) entry which is preliminary data.</text>
</comment>
<dbReference type="Proteomes" id="UP001229421">
    <property type="component" value="Unassembled WGS sequence"/>
</dbReference>
<proteinExistence type="predicted"/>
<protein>
    <submittedName>
        <fullName evidence="1">Uncharacterized protein</fullName>
    </submittedName>
</protein>
<organism evidence="1 2">
    <name type="scientific">Tagetes erecta</name>
    <name type="common">African marigold</name>
    <dbReference type="NCBI Taxonomy" id="13708"/>
    <lineage>
        <taxon>Eukaryota</taxon>
        <taxon>Viridiplantae</taxon>
        <taxon>Streptophyta</taxon>
        <taxon>Embryophyta</taxon>
        <taxon>Tracheophyta</taxon>
        <taxon>Spermatophyta</taxon>
        <taxon>Magnoliopsida</taxon>
        <taxon>eudicotyledons</taxon>
        <taxon>Gunneridae</taxon>
        <taxon>Pentapetalae</taxon>
        <taxon>asterids</taxon>
        <taxon>campanulids</taxon>
        <taxon>Asterales</taxon>
        <taxon>Asteraceae</taxon>
        <taxon>Asteroideae</taxon>
        <taxon>Heliantheae alliance</taxon>
        <taxon>Tageteae</taxon>
        <taxon>Tagetes</taxon>
    </lineage>
</organism>
<keyword evidence="2" id="KW-1185">Reference proteome</keyword>